<gene>
    <name evidence="1" type="ORF">RPR59_08815</name>
</gene>
<accession>A0ABZ0B5C3</accession>
<dbReference type="Proteomes" id="UP001302249">
    <property type="component" value="Chromosome"/>
</dbReference>
<reference evidence="1 2" key="1">
    <citation type="submission" date="2023-09" db="EMBL/GenBank/DDBJ databases">
        <authorList>
            <person name="Rey-Velasco X."/>
        </authorList>
    </citation>
    <scope>NUCLEOTIDE SEQUENCE [LARGE SCALE GENOMIC DNA]</scope>
    <source>
        <strain evidence="1 2">W311</strain>
    </source>
</reference>
<protein>
    <submittedName>
        <fullName evidence="1">Uncharacterized protein</fullName>
    </submittedName>
</protein>
<organism evidence="1 2">
    <name type="scientific">Stakelama saccharophila</name>
    <dbReference type="NCBI Taxonomy" id="3075605"/>
    <lineage>
        <taxon>Bacteria</taxon>
        <taxon>Pseudomonadati</taxon>
        <taxon>Pseudomonadota</taxon>
        <taxon>Alphaproteobacteria</taxon>
        <taxon>Sphingomonadales</taxon>
        <taxon>Sphingomonadaceae</taxon>
        <taxon>Stakelama</taxon>
    </lineage>
</organism>
<sequence>MTVTTVGWHAVSTFSTRRCALRVLVAERCATWRLCSFVTATRFGAWSIMWTAPPPTIAPPHAQAQSFARAIRTDMSLHLELVAKTASIENRPPN</sequence>
<proteinExistence type="predicted"/>
<keyword evidence="2" id="KW-1185">Reference proteome</keyword>
<name>A0ABZ0B5C3_9SPHN</name>
<dbReference type="EMBL" id="CP135076">
    <property type="protein sequence ID" value="WNO52573.1"/>
    <property type="molecule type" value="Genomic_DNA"/>
</dbReference>
<evidence type="ECO:0000313" key="2">
    <source>
        <dbReference type="Proteomes" id="UP001302249"/>
    </source>
</evidence>
<evidence type="ECO:0000313" key="1">
    <source>
        <dbReference type="EMBL" id="WNO52573.1"/>
    </source>
</evidence>
<dbReference type="RefSeq" id="WP_313913159.1">
    <property type="nucleotide sequence ID" value="NZ_CP135076.1"/>
</dbReference>